<evidence type="ECO:0000313" key="5">
    <source>
        <dbReference type="Proteomes" id="UP000238378"/>
    </source>
</evidence>
<sequence>MKTIAAVCSTGLGSSFMVDMNMADIIKSLGLEDSVKTTHMDMGSANENSADHFFVGKDLADAAKDRLGTDKVTVLDSIIDKEELKTKVTTYLKDAGIENK</sequence>
<dbReference type="Gene3D" id="3.40.50.2300">
    <property type="match status" value="1"/>
</dbReference>
<keyword evidence="4" id="KW-0762">Sugar transport</keyword>
<gene>
    <name evidence="3" type="ORF">C6Y08_02195</name>
    <name evidence="4" type="ORF">D6U18_08705</name>
</gene>
<dbReference type="Proteomes" id="UP000238378">
    <property type="component" value="Unassembled WGS sequence"/>
</dbReference>
<proteinExistence type="predicted"/>
<keyword evidence="1" id="KW-0808">Transferase</keyword>
<evidence type="ECO:0000256" key="1">
    <source>
        <dbReference type="ARBA" id="ARBA00022679"/>
    </source>
</evidence>
<name>A0ABD7IRW5_LACPE</name>
<reference evidence="3 5" key="1">
    <citation type="submission" date="2018-03" db="EMBL/GenBank/DDBJ databases">
        <title>Draft Genome Sequences of six Lactobacillus pentosus Strains Isolated from Brines of Traditionally Fermented Spanish-Style Green Table Olives.</title>
        <authorList>
            <person name="Calero-Delgado B."/>
            <person name="Martin-Platero A.M."/>
            <person name="Perez-Pulido A.J."/>
            <person name="Benitez-Cabello A."/>
            <person name="Casimiro-Soriguer C.S."/>
            <person name="Martinez-Bueno M."/>
            <person name="Arroyo-Lopez F.N."/>
            <person name="Rodriguez-Gomez F."/>
            <person name="Bautista-Gallego J."/>
            <person name="Garrido-Fernandez A."/>
            <person name="Jimenez-Diaz R."/>
        </authorList>
    </citation>
    <scope>NUCLEOTIDE SEQUENCE [LARGE SCALE GENOMIC DNA]</scope>
    <source>
        <strain evidence="3 5">IG2</strain>
    </source>
</reference>
<dbReference type="CDD" id="cd05563">
    <property type="entry name" value="PTS_IIB_ascorbate"/>
    <property type="match status" value="1"/>
</dbReference>
<protein>
    <submittedName>
        <fullName evidence="3">PTS lactose transporter subunit IIB</fullName>
    </submittedName>
    <submittedName>
        <fullName evidence="4">PTS sugar transporter subunit IIB</fullName>
    </submittedName>
</protein>
<keyword evidence="4" id="KW-0813">Transport</keyword>
<keyword evidence="5" id="KW-1185">Reference proteome</keyword>
<dbReference type="RefSeq" id="WP_088770676.1">
    <property type="nucleotide sequence ID" value="NZ_CP022130.1"/>
</dbReference>
<dbReference type="EMBL" id="RDCJ01000091">
    <property type="protein sequence ID" value="RMW47150.1"/>
    <property type="molecule type" value="Genomic_DNA"/>
</dbReference>
<dbReference type="SUPFAM" id="SSF52794">
    <property type="entry name" value="PTS system IIB component-like"/>
    <property type="match status" value="1"/>
</dbReference>
<reference evidence="4 6" key="2">
    <citation type="submission" date="2018-10" db="EMBL/GenBank/DDBJ databases">
        <title>Genome sequences of five Lactobacillus pentosus strains isolated from brines of traditionally fermented spanish-style green table olives and differences between them.</title>
        <authorList>
            <person name="Jimenez Diaz R."/>
        </authorList>
    </citation>
    <scope>NUCLEOTIDE SEQUENCE [LARGE SCALE GENOMIC DNA]</scope>
    <source>
        <strain evidence="4 6">IG10</strain>
    </source>
</reference>
<organism evidence="4 6">
    <name type="scientific">Lactiplantibacillus pentosus</name>
    <name type="common">Lactobacillus pentosus</name>
    <dbReference type="NCBI Taxonomy" id="1589"/>
    <lineage>
        <taxon>Bacteria</taxon>
        <taxon>Bacillati</taxon>
        <taxon>Bacillota</taxon>
        <taxon>Bacilli</taxon>
        <taxon>Lactobacillales</taxon>
        <taxon>Lactobacillaceae</taxon>
        <taxon>Lactiplantibacillus</taxon>
    </lineage>
</organism>
<dbReference type="InterPro" id="IPR013011">
    <property type="entry name" value="PTS_EIIB_2"/>
</dbReference>
<dbReference type="PROSITE" id="PS51099">
    <property type="entry name" value="PTS_EIIB_TYPE_2"/>
    <property type="match status" value="1"/>
</dbReference>
<comment type="caution">
    <text evidence="4">The sequence shown here is derived from an EMBL/GenBank/DDBJ whole genome shotgun (WGS) entry which is preliminary data.</text>
</comment>
<dbReference type="Proteomes" id="UP000276249">
    <property type="component" value="Unassembled WGS sequence"/>
</dbReference>
<dbReference type="InterPro" id="IPR036095">
    <property type="entry name" value="PTS_EIIB-like_sf"/>
</dbReference>
<evidence type="ECO:0000313" key="4">
    <source>
        <dbReference type="EMBL" id="RMW47150.1"/>
    </source>
</evidence>
<evidence type="ECO:0000313" key="3">
    <source>
        <dbReference type="EMBL" id="PRO95940.1"/>
    </source>
</evidence>
<evidence type="ECO:0000313" key="6">
    <source>
        <dbReference type="Proteomes" id="UP000276249"/>
    </source>
</evidence>
<dbReference type="InterPro" id="IPR003501">
    <property type="entry name" value="PTS_EIIB_2/3"/>
</dbReference>
<accession>A0ABD7IRW5</accession>
<dbReference type="EMBL" id="PVOB01000028">
    <property type="protein sequence ID" value="PRO95940.1"/>
    <property type="molecule type" value="Genomic_DNA"/>
</dbReference>
<evidence type="ECO:0000259" key="2">
    <source>
        <dbReference type="PROSITE" id="PS51099"/>
    </source>
</evidence>
<dbReference type="AlphaFoldDB" id="A0ABD7IRW5"/>
<dbReference type="GO" id="GO:0016740">
    <property type="term" value="F:transferase activity"/>
    <property type="evidence" value="ECO:0007669"/>
    <property type="project" value="UniProtKB-KW"/>
</dbReference>
<feature type="domain" description="PTS EIIB type-2" evidence="2">
    <location>
        <begin position="1"/>
        <end position="96"/>
    </location>
</feature>
<dbReference type="Pfam" id="PF02302">
    <property type="entry name" value="PTS_IIB"/>
    <property type="match status" value="1"/>
</dbReference>